<protein>
    <submittedName>
        <fullName evidence="5">Oxidoreductase</fullName>
    </submittedName>
</protein>
<dbReference type="InterPro" id="IPR020843">
    <property type="entry name" value="ER"/>
</dbReference>
<dbReference type="Gene3D" id="3.40.50.720">
    <property type="entry name" value="NAD(P)-binding Rossmann-like Domain"/>
    <property type="match status" value="1"/>
</dbReference>
<dbReference type="Gene3D" id="3.90.180.10">
    <property type="entry name" value="Medium-chain alcohol dehydrogenases, catalytic domain"/>
    <property type="match status" value="1"/>
</dbReference>
<accession>A0A919BDX4</accession>
<dbReference type="PANTHER" id="PTHR48106:SF18">
    <property type="entry name" value="QUINONE OXIDOREDUCTASE PIG3"/>
    <property type="match status" value="1"/>
</dbReference>
<comment type="caution">
    <text evidence="5">The sequence shown here is derived from an EMBL/GenBank/DDBJ whole genome shotgun (WGS) entry which is preliminary data.</text>
</comment>
<dbReference type="Pfam" id="PF00107">
    <property type="entry name" value="ADH_zinc_N"/>
    <property type="match status" value="1"/>
</dbReference>
<dbReference type="InterPro" id="IPR036291">
    <property type="entry name" value="NAD(P)-bd_dom_sf"/>
</dbReference>
<feature type="domain" description="Enoyl reductase (ER)" evidence="4">
    <location>
        <begin position="13"/>
        <end position="304"/>
    </location>
</feature>
<dbReference type="InterPro" id="IPR013149">
    <property type="entry name" value="ADH-like_C"/>
</dbReference>
<dbReference type="SUPFAM" id="SSF50129">
    <property type="entry name" value="GroES-like"/>
    <property type="match status" value="1"/>
</dbReference>
<evidence type="ECO:0000259" key="4">
    <source>
        <dbReference type="SMART" id="SM00829"/>
    </source>
</evidence>
<feature type="region of interest" description="Disordered" evidence="3">
    <location>
        <begin position="1"/>
        <end position="20"/>
    </location>
</feature>
<dbReference type="Pfam" id="PF08240">
    <property type="entry name" value="ADH_N"/>
    <property type="match status" value="1"/>
</dbReference>
<dbReference type="GO" id="GO:0070402">
    <property type="term" value="F:NADPH binding"/>
    <property type="evidence" value="ECO:0007669"/>
    <property type="project" value="TreeGrafter"/>
</dbReference>
<evidence type="ECO:0000313" key="5">
    <source>
        <dbReference type="EMBL" id="GHF81579.1"/>
    </source>
</evidence>
<dbReference type="PANTHER" id="PTHR48106">
    <property type="entry name" value="QUINONE OXIDOREDUCTASE PIG3-RELATED"/>
    <property type="match status" value="1"/>
</dbReference>
<reference evidence="5" key="2">
    <citation type="submission" date="2020-09" db="EMBL/GenBank/DDBJ databases">
        <authorList>
            <person name="Sun Q."/>
            <person name="Ohkuma M."/>
        </authorList>
    </citation>
    <scope>NUCLEOTIDE SEQUENCE</scope>
    <source>
        <strain evidence="5">JCM 4122</strain>
    </source>
</reference>
<dbReference type="InterPro" id="IPR013154">
    <property type="entry name" value="ADH-like_N"/>
</dbReference>
<keyword evidence="6" id="KW-1185">Reference proteome</keyword>
<dbReference type="GO" id="GO:0016651">
    <property type="term" value="F:oxidoreductase activity, acting on NAD(P)H"/>
    <property type="evidence" value="ECO:0007669"/>
    <property type="project" value="TreeGrafter"/>
</dbReference>
<gene>
    <name evidence="5" type="ORF">GCM10017667_06650</name>
</gene>
<name>A0A919BDX4_STRFL</name>
<dbReference type="InterPro" id="IPR011032">
    <property type="entry name" value="GroES-like_sf"/>
</dbReference>
<keyword evidence="1" id="KW-0521">NADP</keyword>
<evidence type="ECO:0000256" key="1">
    <source>
        <dbReference type="ARBA" id="ARBA00022857"/>
    </source>
</evidence>
<evidence type="ECO:0000256" key="3">
    <source>
        <dbReference type="SAM" id="MobiDB-lite"/>
    </source>
</evidence>
<dbReference type="RefSeq" id="WP_190040761.1">
    <property type="nucleotide sequence ID" value="NZ_BNBE01000001.1"/>
</dbReference>
<sequence>MKALLTTGEGPFGLSHEEVPDPVAGPGEALVRVRAVSVNRGELALAAVSPAGTRLGWDVAGTVVEAAADGSGPAPGTRVVGLADGAGWSERVALPVSRLAEIPAGVTDEQAAALPVAALTAWYGLRKAGPLLGRTVLVTGAGGGVGRIAVQLAAAAGARVVAWTGSPERGQGLAELGAEVVSTYEEAAGGGSDVLFDSVGGEVLTRAFVTLRRGGVAVVYGNTTRSELVLPPDWGRARPGVSLHNVFLFDEIERQDPGADLGALLGLCAAGRLDPQVAVTAPWDDPAEALKRLEGRSVNGKVVLRLP</sequence>
<dbReference type="AlphaFoldDB" id="A0A919BDX4"/>
<evidence type="ECO:0000256" key="2">
    <source>
        <dbReference type="ARBA" id="ARBA00023002"/>
    </source>
</evidence>
<organism evidence="5 6">
    <name type="scientific">Streptomyces filamentosus</name>
    <name type="common">Streptomyces roseosporus</name>
    <dbReference type="NCBI Taxonomy" id="67294"/>
    <lineage>
        <taxon>Bacteria</taxon>
        <taxon>Bacillati</taxon>
        <taxon>Actinomycetota</taxon>
        <taxon>Actinomycetes</taxon>
        <taxon>Kitasatosporales</taxon>
        <taxon>Streptomycetaceae</taxon>
        <taxon>Streptomyces</taxon>
    </lineage>
</organism>
<keyword evidence="2" id="KW-0560">Oxidoreductase</keyword>
<dbReference type="SMART" id="SM00829">
    <property type="entry name" value="PKS_ER"/>
    <property type="match status" value="1"/>
</dbReference>
<dbReference type="SUPFAM" id="SSF51735">
    <property type="entry name" value="NAD(P)-binding Rossmann-fold domains"/>
    <property type="match status" value="1"/>
</dbReference>
<proteinExistence type="predicted"/>
<dbReference type="Proteomes" id="UP000632849">
    <property type="component" value="Unassembled WGS sequence"/>
</dbReference>
<reference evidence="5" key="1">
    <citation type="journal article" date="2014" name="Int. J. Syst. Evol. Microbiol.">
        <title>Complete genome sequence of Corynebacterium casei LMG S-19264T (=DSM 44701T), isolated from a smear-ripened cheese.</title>
        <authorList>
            <consortium name="US DOE Joint Genome Institute (JGI-PGF)"/>
            <person name="Walter F."/>
            <person name="Albersmeier A."/>
            <person name="Kalinowski J."/>
            <person name="Ruckert C."/>
        </authorList>
    </citation>
    <scope>NUCLEOTIDE SEQUENCE</scope>
    <source>
        <strain evidence="5">JCM 4122</strain>
    </source>
</reference>
<dbReference type="EMBL" id="BNBE01000001">
    <property type="protein sequence ID" value="GHF81579.1"/>
    <property type="molecule type" value="Genomic_DNA"/>
</dbReference>
<evidence type="ECO:0000313" key="6">
    <source>
        <dbReference type="Proteomes" id="UP000632849"/>
    </source>
</evidence>